<feature type="region of interest" description="Disordered" evidence="1">
    <location>
        <begin position="1"/>
        <end position="24"/>
    </location>
</feature>
<evidence type="ECO:0000313" key="3">
    <source>
        <dbReference type="Proteomes" id="UP000663193"/>
    </source>
</evidence>
<keyword evidence="3" id="KW-1185">Reference proteome</keyword>
<evidence type="ECO:0000313" key="2">
    <source>
        <dbReference type="EMBL" id="QRD00646.1"/>
    </source>
</evidence>
<name>A0A7U2F8E3_PHANO</name>
<proteinExistence type="predicted"/>
<organism evidence="2 3">
    <name type="scientific">Phaeosphaeria nodorum (strain SN15 / ATCC MYA-4574 / FGSC 10173)</name>
    <name type="common">Glume blotch fungus</name>
    <name type="synonym">Parastagonospora nodorum</name>
    <dbReference type="NCBI Taxonomy" id="321614"/>
    <lineage>
        <taxon>Eukaryota</taxon>
        <taxon>Fungi</taxon>
        <taxon>Dikarya</taxon>
        <taxon>Ascomycota</taxon>
        <taxon>Pezizomycotina</taxon>
        <taxon>Dothideomycetes</taxon>
        <taxon>Pleosporomycetidae</taxon>
        <taxon>Pleosporales</taxon>
        <taxon>Pleosporineae</taxon>
        <taxon>Phaeosphaeriaceae</taxon>
        <taxon>Parastagonospora</taxon>
    </lineage>
</organism>
<evidence type="ECO:0000256" key="1">
    <source>
        <dbReference type="SAM" id="MobiDB-lite"/>
    </source>
</evidence>
<accession>A0A7U2F8E3</accession>
<dbReference type="VEuPathDB" id="FungiDB:JI435_415540"/>
<protein>
    <submittedName>
        <fullName evidence="2">Uncharacterized protein</fullName>
    </submittedName>
</protein>
<dbReference type="Proteomes" id="UP000663193">
    <property type="component" value="Chromosome 11"/>
</dbReference>
<feature type="non-terminal residue" evidence="2">
    <location>
        <position position="1"/>
    </location>
</feature>
<gene>
    <name evidence="2" type="ORF">JI435_415540</name>
</gene>
<reference evidence="3" key="1">
    <citation type="journal article" date="2021" name="BMC Genomics">
        <title>Chromosome-level genome assembly and manually-curated proteome of model necrotroph Parastagonospora nodorum Sn15 reveals a genome-wide trove of candidate effector homologs, and redundancy of virulence-related functions within an accessory chromosome.</title>
        <authorList>
            <person name="Bertazzoni S."/>
            <person name="Jones D.A.B."/>
            <person name="Phan H.T."/>
            <person name="Tan K.-C."/>
            <person name="Hane J.K."/>
        </authorList>
    </citation>
    <scope>NUCLEOTIDE SEQUENCE [LARGE SCALE GENOMIC DNA]</scope>
    <source>
        <strain evidence="3">SN15 / ATCC MYA-4574 / FGSC 10173)</strain>
    </source>
</reference>
<sequence length="144" mass="15775">REQEGIGKMKMPQARLQSEGRTRSEAVQTLPLKCSHNNSANVRPYLSAAQVARVARTHLPPSSRVLCSARPRLARETTTSSCVGLLSHTATLALAPARPVPAREHSNLDDCPRRLSAPPGHPARRCSVRLYAGKLLCARHRVFL</sequence>
<dbReference type="EMBL" id="CP069033">
    <property type="protein sequence ID" value="QRD00646.1"/>
    <property type="molecule type" value="Genomic_DNA"/>
</dbReference>
<dbReference type="AlphaFoldDB" id="A0A7U2F8E3"/>